<accession>A0A564ZEF0</accession>
<sequence>MPRSLVAQNVCIYASTRSVCGTAKSFCQTETVFTLSIPLRLATMSFQVGSV</sequence>
<organism evidence="1 2">
    <name type="scientific">Hymenolepis diminuta</name>
    <name type="common">Rat tapeworm</name>
    <dbReference type="NCBI Taxonomy" id="6216"/>
    <lineage>
        <taxon>Eukaryota</taxon>
        <taxon>Metazoa</taxon>
        <taxon>Spiralia</taxon>
        <taxon>Lophotrochozoa</taxon>
        <taxon>Platyhelminthes</taxon>
        <taxon>Cestoda</taxon>
        <taxon>Eucestoda</taxon>
        <taxon>Cyclophyllidea</taxon>
        <taxon>Hymenolepididae</taxon>
        <taxon>Hymenolepis</taxon>
    </lineage>
</organism>
<keyword evidence="2" id="KW-1185">Reference proteome</keyword>
<gene>
    <name evidence="1" type="ORF">WMSIL1_LOCUS15140</name>
</gene>
<evidence type="ECO:0000313" key="1">
    <source>
        <dbReference type="EMBL" id="VUZ57722.1"/>
    </source>
</evidence>
<dbReference type="AlphaFoldDB" id="A0A564ZEF0"/>
<reference evidence="1 2" key="1">
    <citation type="submission" date="2019-07" db="EMBL/GenBank/DDBJ databases">
        <authorList>
            <person name="Jastrzebski P J."/>
            <person name="Paukszto L."/>
            <person name="Jastrzebski P J."/>
        </authorList>
    </citation>
    <scope>NUCLEOTIDE SEQUENCE [LARGE SCALE GENOMIC DNA]</scope>
    <source>
        <strain evidence="1 2">WMS-il1</strain>
    </source>
</reference>
<evidence type="ECO:0000313" key="2">
    <source>
        <dbReference type="Proteomes" id="UP000321570"/>
    </source>
</evidence>
<protein>
    <submittedName>
        <fullName evidence="1">Uncharacterized protein</fullName>
    </submittedName>
</protein>
<dbReference type="EMBL" id="CABIJS010000719">
    <property type="protein sequence ID" value="VUZ57722.1"/>
    <property type="molecule type" value="Genomic_DNA"/>
</dbReference>
<dbReference type="Proteomes" id="UP000321570">
    <property type="component" value="Unassembled WGS sequence"/>
</dbReference>
<proteinExistence type="predicted"/>
<name>A0A564ZEF0_HYMDI</name>